<protein>
    <submittedName>
        <fullName evidence="1">Phage portal protein</fullName>
    </submittedName>
</protein>
<evidence type="ECO:0000313" key="1">
    <source>
        <dbReference type="EMBL" id="KAA9534127.1"/>
    </source>
</evidence>
<reference evidence="1" key="1">
    <citation type="submission" date="2018-04" db="EMBL/GenBank/DDBJ databases">
        <title>Genome Analysis of a Prevalent Clone of Listeria monocytogenes Sequence Type 87 in China.</title>
        <authorList>
            <person name="Wang Y."/>
        </authorList>
    </citation>
    <scope>NUCLEOTIDE SEQUENCE</scope>
    <source>
        <strain evidence="1">ICDC_LM0449</strain>
    </source>
</reference>
<dbReference type="RefSeq" id="WP_150884211.1">
    <property type="nucleotide sequence ID" value="NZ_QDCA01000003.1"/>
</dbReference>
<dbReference type="AlphaFoldDB" id="A0A6C8MXK1"/>
<comment type="caution">
    <text evidence="1">The sequence shown here is derived from an EMBL/GenBank/DDBJ whole genome shotgun (WGS) entry which is preliminary data.</text>
</comment>
<name>A0A6C8MXK1_LISMN</name>
<dbReference type="Pfam" id="PF04860">
    <property type="entry name" value="Phage_portal"/>
    <property type="match status" value="1"/>
</dbReference>
<sequence length="379" mass="43933">MGIFTDWIRKNKEMEFSFDLDLIDNTTKKIYLKKMAISTCINYIARTMAQTNFQVRDNNKLIKDKLYFKLNVRPNTDDSAFTFWRKVFYKLIYDNECLIIKTDTDDFLIADSFIRNELAVYEDTFTSVIVKDYEFKRSFAMGEVLYLEYNNEKLRAFVDGMFEDFGELFGRMINAQLRNFQIRGAVNFKLPGAAAQEAFKEKLQQYVNDLYGSFQSKEIAIVPQLDGLNYEEFGQSSVNNKQSFDEITKLKNAMTDNVAEILGIPPALVHGQMADLESNDKSYMKYCIGPFLKMIEDEMNAKFFTESEFLKGHHINAVQKKDVLELAEKVDKLISSGTYSPNEIRDKLGDERVNDPELDKYYITKNYTEANSTKGGDDE</sequence>
<proteinExistence type="predicted"/>
<dbReference type="InterPro" id="IPR006944">
    <property type="entry name" value="Phage/GTA_portal"/>
</dbReference>
<gene>
    <name evidence="1" type="ORF">DCK33_08285</name>
</gene>
<dbReference type="InterPro" id="IPR006427">
    <property type="entry name" value="Portal_HK97"/>
</dbReference>
<organism evidence="1">
    <name type="scientific">Listeria monocytogenes</name>
    <dbReference type="NCBI Taxonomy" id="1639"/>
    <lineage>
        <taxon>Bacteria</taxon>
        <taxon>Bacillati</taxon>
        <taxon>Bacillota</taxon>
        <taxon>Bacilli</taxon>
        <taxon>Bacillales</taxon>
        <taxon>Listeriaceae</taxon>
        <taxon>Listeria</taxon>
    </lineage>
</organism>
<accession>A0A6C8MXK1</accession>
<dbReference type="NCBIfam" id="TIGR01537">
    <property type="entry name" value="portal_HK97"/>
    <property type="match status" value="1"/>
</dbReference>
<dbReference type="EMBL" id="QDCA01000003">
    <property type="protein sequence ID" value="KAA9534127.1"/>
    <property type="molecule type" value="Genomic_DNA"/>
</dbReference>